<dbReference type="Pfam" id="PF02481">
    <property type="entry name" value="DNA_processg_A"/>
    <property type="match status" value="1"/>
</dbReference>
<dbReference type="AlphaFoldDB" id="A0A455T430"/>
<gene>
    <name evidence="4" type="ORF">KTA_27790</name>
</gene>
<evidence type="ECO:0000259" key="2">
    <source>
        <dbReference type="Pfam" id="PF02481"/>
    </source>
</evidence>
<feature type="domain" description="DprA winged helix" evidence="3">
    <location>
        <begin position="336"/>
        <end position="388"/>
    </location>
</feature>
<dbReference type="Pfam" id="PF17782">
    <property type="entry name" value="WHD_DprA"/>
    <property type="match status" value="1"/>
</dbReference>
<name>A0A455T430_9CHLR</name>
<evidence type="ECO:0000259" key="3">
    <source>
        <dbReference type="Pfam" id="PF17782"/>
    </source>
</evidence>
<evidence type="ECO:0000256" key="1">
    <source>
        <dbReference type="ARBA" id="ARBA00006525"/>
    </source>
</evidence>
<organism evidence="4">
    <name type="scientific">Thermogemmatispora argillosa</name>
    <dbReference type="NCBI Taxonomy" id="2045280"/>
    <lineage>
        <taxon>Bacteria</taxon>
        <taxon>Bacillati</taxon>
        <taxon>Chloroflexota</taxon>
        <taxon>Ktedonobacteria</taxon>
        <taxon>Thermogemmatisporales</taxon>
        <taxon>Thermogemmatisporaceae</taxon>
        <taxon>Thermogemmatispora</taxon>
    </lineage>
</organism>
<comment type="similarity">
    <text evidence="1">Belongs to the DprA/Smf family.</text>
</comment>
<dbReference type="EMBL" id="AP019377">
    <property type="protein sequence ID" value="BBH94580.1"/>
    <property type="molecule type" value="Genomic_DNA"/>
</dbReference>
<dbReference type="SUPFAM" id="SSF102405">
    <property type="entry name" value="MCP/YpsA-like"/>
    <property type="match status" value="1"/>
</dbReference>
<dbReference type="PANTHER" id="PTHR43022">
    <property type="entry name" value="PROTEIN SMF"/>
    <property type="match status" value="1"/>
</dbReference>
<dbReference type="NCBIfam" id="TIGR00732">
    <property type="entry name" value="dprA"/>
    <property type="match status" value="1"/>
</dbReference>
<dbReference type="InterPro" id="IPR057666">
    <property type="entry name" value="DrpA_SLOG"/>
</dbReference>
<dbReference type="GO" id="GO:0009294">
    <property type="term" value="P:DNA-mediated transformation"/>
    <property type="evidence" value="ECO:0007669"/>
    <property type="project" value="InterPro"/>
</dbReference>
<evidence type="ECO:0000313" key="4">
    <source>
        <dbReference type="EMBL" id="BBH94580.1"/>
    </source>
</evidence>
<dbReference type="InterPro" id="IPR041614">
    <property type="entry name" value="DprA_WH"/>
</dbReference>
<feature type="domain" description="Smf/DprA SLOG" evidence="2">
    <location>
        <begin position="114"/>
        <end position="323"/>
    </location>
</feature>
<protein>
    <submittedName>
        <fullName evidence="4">DNA processing protein DprA</fullName>
    </submittedName>
</protein>
<proteinExistence type="inferred from homology"/>
<dbReference type="PANTHER" id="PTHR43022:SF1">
    <property type="entry name" value="PROTEIN SMF"/>
    <property type="match status" value="1"/>
</dbReference>
<reference evidence="4" key="1">
    <citation type="submission" date="2018-12" db="EMBL/GenBank/DDBJ databases">
        <title>Novel natural products biosynthetic potential of the class Ktedonobacteria.</title>
        <authorList>
            <person name="Zheng Y."/>
            <person name="Saitou A."/>
            <person name="Wang C.M."/>
            <person name="Toyoda A."/>
            <person name="Minakuchi Y."/>
            <person name="Sekiguchi Y."/>
            <person name="Ueda K."/>
            <person name="Takano H."/>
            <person name="Sakai Y."/>
            <person name="Yokota A."/>
            <person name="Yabe S."/>
        </authorList>
    </citation>
    <scope>NUCLEOTIDE SEQUENCE</scope>
    <source>
        <strain evidence="4">A3-2</strain>
    </source>
</reference>
<dbReference type="InterPro" id="IPR003488">
    <property type="entry name" value="DprA"/>
</dbReference>
<accession>A0A455T430</accession>
<dbReference type="InterPro" id="IPR036388">
    <property type="entry name" value="WH-like_DNA-bd_sf"/>
</dbReference>
<dbReference type="Gene3D" id="3.40.50.450">
    <property type="match status" value="1"/>
</dbReference>
<sequence length="397" mass="42291">MGDATEDIVAASSARSAPAGAPVPSADFSCASLSDEERAYWVAFSRIRGIGPATFKKLVAFFHGELAAAWKAGRGELLYAGLTSRLVESLLRQRASIDPEKELKQLQRLDIEALTLRDQLYPPALRRLGDAPPVLYLRGQLSPNDQCALAIVGTRRMSSYGKLVTERLATELARHNVTIVSGLALGVDTTAHTAALAAGGRTIAVLACGLDVLYPGSNVNLARRIVASGQGALLSEYPPGVYPDSGNFPARNRIIAGLALGVLVTEAPLKSGALITARHALEAGRDVFAVPGNMFARGSEGVNRLIQDGAHLITGVQDILDALNLFTVAQCLELQQALPEDPLERQLLSLLDHEPRHIDELIRSSGLPAQSVAATLLTLELKGIIKQVGAMYYVLAR</sequence>
<dbReference type="Gene3D" id="1.10.10.10">
    <property type="entry name" value="Winged helix-like DNA-binding domain superfamily/Winged helix DNA-binding domain"/>
    <property type="match status" value="1"/>
</dbReference>